<feature type="binding site" evidence="6">
    <location>
        <position position="218"/>
    </location>
    <ligand>
        <name>S-adenosyl-L-methionine</name>
        <dbReference type="ChEBI" id="CHEBI:59789"/>
    </ligand>
</feature>
<reference evidence="9" key="1">
    <citation type="submission" date="2021-06" db="EMBL/GenBank/DDBJ databases">
        <authorList>
            <person name="Hodson N. C."/>
            <person name="Mongue J. A."/>
            <person name="Jaron S. K."/>
        </authorList>
    </citation>
    <scope>NUCLEOTIDE SEQUENCE</scope>
</reference>
<dbReference type="InterPro" id="IPR023267">
    <property type="entry name" value="RCMT"/>
</dbReference>
<dbReference type="PROSITE" id="PS51686">
    <property type="entry name" value="SAM_MT_RSMB_NOP"/>
    <property type="match status" value="1"/>
</dbReference>
<evidence type="ECO:0000256" key="7">
    <source>
        <dbReference type="SAM" id="MobiDB-lite"/>
    </source>
</evidence>
<dbReference type="PROSITE" id="PS01153">
    <property type="entry name" value="NOL1_NOP2_SUN"/>
    <property type="match status" value="1"/>
</dbReference>
<proteinExistence type="inferred from homology"/>
<dbReference type="GO" id="GO:0000049">
    <property type="term" value="F:tRNA binding"/>
    <property type="evidence" value="ECO:0007669"/>
    <property type="project" value="TreeGrafter"/>
</dbReference>
<evidence type="ECO:0000313" key="9">
    <source>
        <dbReference type="EMBL" id="CAG7816855.1"/>
    </source>
</evidence>
<dbReference type="OrthoDB" id="6093671at2759"/>
<feature type="region of interest" description="Disordered" evidence="7">
    <location>
        <begin position="1"/>
        <end position="32"/>
    </location>
</feature>
<dbReference type="Pfam" id="PF01189">
    <property type="entry name" value="Methyltr_RsmB-F"/>
    <property type="match status" value="1"/>
</dbReference>
<dbReference type="PANTHER" id="PTHR22808">
    <property type="entry name" value="NCL1 YEAST -RELATED NOL1/NOP2/FMU SUN DOMAIN-CONTAINING"/>
    <property type="match status" value="1"/>
</dbReference>
<keyword evidence="2 6" id="KW-0489">Methyltransferase</keyword>
<keyword evidence="5 6" id="KW-0694">RNA-binding</keyword>
<name>A0A8J2KKV5_9HEXA</name>
<dbReference type="AlphaFoldDB" id="A0A8J2KKV5"/>
<feature type="active site" description="Nucleophile" evidence="6">
    <location>
        <position position="325"/>
    </location>
</feature>
<feature type="compositionally biased region" description="Basic residues" evidence="7">
    <location>
        <begin position="1"/>
        <end position="18"/>
    </location>
</feature>
<evidence type="ECO:0000256" key="4">
    <source>
        <dbReference type="ARBA" id="ARBA00022691"/>
    </source>
</evidence>
<accession>A0A8J2KKV5</accession>
<feature type="domain" description="SAM-dependent MTase RsmB/NOP-type" evidence="8">
    <location>
        <begin position="69"/>
        <end position="431"/>
    </location>
</feature>
<dbReference type="GO" id="GO:0005634">
    <property type="term" value="C:nucleus"/>
    <property type="evidence" value="ECO:0007669"/>
    <property type="project" value="TreeGrafter"/>
</dbReference>
<evidence type="ECO:0000256" key="1">
    <source>
        <dbReference type="ARBA" id="ARBA00007494"/>
    </source>
</evidence>
<evidence type="ECO:0000259" key="8">
    <source>
        <dbReference type="PROSITE" id="PS51686"/>
    </source>
</evidence>
<organism evidence="9 10">
    <name type="scientific">Allacma fusca</name>
    <dbReference type="NCBI Taxonomy" id="39272"/>
    <lineage>
        <taxon>Eukaryota</taxon>
        <taxon>Metazoa</taxon>
        <taxon>Ecdysozoa</taxon>
        <taxon>Arthropoda</taxon>
        <taxon>Hexapoda</taxon>
        <taxon>Collembola</taxon>
        <taxon>Symphypleona</taxon>
        <taxon>Sminthuridae</taxon>
        <taxon>Allacma</taxon>
    </lineage>
</organism>
<comment type="caution">
    <text evidence="9">The sequence shown here is derived from an EMBL/GenBank/DDBJ whole genome shotgun (WGS) entry which is preliminary data.</text>
</comment>
<feature type="compositionally biased region" description="Low complexity" evidence="7">
    <location>
        <begin position="456"/>
        <end position="468"/>
    </location>
</feature>
<dbReference type="Pfam" id="PF25376">
    <property type="entry name" value="Pre-PUA_NSUN2"/>
    <property type="match status" value="1"/>
</dbReference>
<dbReference type="GO" id="GO:0030488">
    <property type="term" value="P:tRNA methylation"/>
    <property type="evidence" value="ECO:0007669"/>
    <property type="project" value="TreeGrafter"/>
</dbReference>
<feature type="binding site" evidence="6">
    <location>
        <position position="245"/>
    </location>
    <ligand>
        <name>S-adenosyl-L-methionine</name>
        <dbReference type="ChEBI" id="CHEBI:59789"/>
    </ligand>
</feature>
<dbReference type="GO" id="GO:0005737">
    <property type="term" value="C:cytoplasm"/>
    <property type="evidence" value="ECO:0007669"/>
    <property type="project" value="TreeGrafter"/>
</dbReference>
<protein>
    <recommendedName>
        <fullName evidence="8">SAM-dependent MTase RsmB/NOP-type domain-containing protein</fullName>
    </recommendedName>
</protein>
<feature type="binding site" evidence="6">
    <location>
        <position position="272"/>
    </location>
    <ligand>
        <name>S-adenosyl-L-methionine</name>
        <dbReference type="ChEBI" id="CHEBI:59789"/>
    </ligand>
</feature>
<keyword evidence="3 6" id="KW-0808">Transferase</keyword>
<evidence type="ECO:0000256" key="5">
    <source>
        <dbReference type="ARBA" id="ARBA00022884"/>
    </source>
</evidence>
<evidence type="ECO:0000256" key="2">
    <source>
        <dbReference type="ARBA" id="ARBA00022603"/>
    </source>
</evidence>
<evidence type="ECO:0000256" key="3">
    <source>
        <dbReference type="ARBA" id="ARBA00022679"/>
    </source>
</evidence>
<dbReference type="InterPro" id="IPR049560">
    <property type="entry name" value="MeTrfase_RsmB-F_NOP2_cat"/>
</dbReference>
<comment type="similarity">
    <text evidence="1 6">Belongs to the class I-like SAM-binding methyltransferase superfamily. RsmB/NOP family.</text>
</comment>
<dbReference type="GO" id="GO:0016428">
    <property type="term" value="F:tRNA (cytidine-5-)-methyltransferase activity"/>
    <property type="evidence" value="ECO:0007669"/>
    <property type="project" value="TreeGrafter"/>
</dbReference>
<gene>
    <name evidence="9" type="ORF">AFUS01_LOCUS27451</name>
</gene>
<dbReference type="InterPro" id="IPR057285">
    <property type="entry name" value="Pre-PUA_NSUN2"/>
</dbReference>
<dbReference type="Proteomes" id="UP000708208">
    <property type="component" value="Unassembled WGS sequence"/>
</dbReference>
<dbReference type="InterPro" id="IPR001678">
    <property type="entry name" value="MeTrfase_RsmB-F_NOP2_dom"/>
</dbReference>
<keyword evidence="10" id="KW-1185">Reference proteome</keyword>
<keyword evidence="4 6" id="KW-0949">S-adenosyl-L-methionine</keyword>
<evidence type="ECO:0000313" key="10">
    <source>
        <dbReference type="Proteomes" id="UP000708208"/>
    </source>
</evidence>
<sequence>MGKGRRKPWGKGGKKRAKFEKDGGNVWKSDRGNQKGVRQNYLDIIKENADFEKFYKLQQVCPAEEWEEFMNSLRQSLPTTFRITPTRSEANAMLHILADNLIRDAVMAGKSDSEMEIKAFPLPWYPENFAWQLNLTRKDIRRNESYFRLHNFLVSETESGNISRQEAVSMIPPLALQVEPHHKVLDMCAAPGSKTAQIIEVLQKNENEDSVGMLVANDVDNKRCYMLVHQAKRLQSPAFIITNHDAGGFPDLYCTGKDGSKQKLEFDRILCDVPCSGDGTIRKNIDVWKKWSTSNALALHNTQVQILKRGLELLTIGGYVVYSTCSLNPIENEAVIHRVLKESEGSVKLLDINLPNLKHRQGLTHWTPCSKDLVGYQTPEEVPEKWQTVVKEYMFPPKPEDLTKYPLEKCVRVLAHQQDTGNFFIALLTKTGDLPWLKTSPITEVSPESVVKAPEESANNSSNSQEDSGNLRYNRGFPDKFSRQNAKKLRGFKEDPYIFLMQDDPIWDPIRKFYCLENLKSSNFLTRSVDGKKRNIYFVTNLVKDIITNNESTVKIINTGVKVLARCGQNNKWTASDFRLAQEGLKSMLPYIKGRRVTITQEDLVILLTNEDETKPPLLTAFDPETQVQLEPLERGSCVLVIKSRTDNEGPPFCLELVGWRGATSLRGYVPKQERIHYIRLCGGDISKFETNKFQERAAAELLEQQAAEGLVDEENGNAVANDGEAIMEQDIGAD</sequence>
<evidence type="ECO:0000256" key="6">
    <source>
        <dbReference type="PROSITE-ProRule" id="PRU01023"/>
    </source>
</evidence>
<feature type="region of interest" description="Disordered" evidence="7">
    <location>
        <begin position="447"/>
        <end position="476"/>
    </location>
</feature>
<feature type="compositionally biased region" description="Acidic residues" evidence="7">
    <location>
        <begin position="726"/>
        <end position="735"/>
    </location>
</feature>
<feature type="compositionally biased region" description="Basic and acidic residues" evidence="7">
    <location>
        <begin position="19"/>
        <end position="32"/>
    </location>
</feature>
<dbReference type="Pfam" id="PF25378">
    <property type="entry name" value="PUA_NSUN2"/>
    <property type="match status" value="1"/>
</dbReference>
<dbReference type="EMBL" id="CAJVCH010379924">
    <property type="protein sequence ID" value="CAG7816855.1"/>
    <property type="molecule type" value="Genomic_DNA"/>
</dbReference>
<feature type="binding site" evidence="6">
    <location>
        <begin position="188"/>
        <end position="194"/>
    </location>
    <ligand>
        <name>S-adenosyl-L-methionine</name>
        <dbReference type="ChEBI" id="CHEBI:59789"/>
    </ligand>
</feature>
<feature type="region of interest" description="Disordered" evidence="7">
    <location>
        <begin position="716"/>
        <end position="735"/>
    </location>
</feature>
<dbReference type="InterPro" id="IPR057286">
    <property type="entry name" value="PUA_NSUN2"/>
</dbReference>
<dbReference type="PANTHER" id="PTHR22808:SF1">
    <property type="entry name" value="RNA CYTOSINE-C(5)-METHYLTRANSFERASE NSUN2-RELATED"/>
    <property type="match status" value="1"/>
</dbReference>
<dbReference type="InterPro" id="IPR018314">
    <property type="entry name" value="RsmB/NOL1/NOP2-like_CS"/>
</dbReference>